<dbReference type="PANTHER" id="PTHR34501">
    <property type="entry name" value="PROTEIN YDDL-RELATED"/>
    <property type="match status" value="1"/>
</dbReference>
<dbReference type="InterPro" id="IPR033900">
    <property type="entry name" value="Gram_neg_porin_domain"/>
</dbReference>
<dbReference type="GO" id="GO:0015288">
    <property type="term" value="F:porin activity"/>
    <property type="evidence" value="ECO:0007669"/>
    <property type="project" value="UniProtKB-KW"/>
</dbReference>
<evidence type="ECO:0000256" key="3">
    <source>
        <dbReference type="ARBA" id="ARBA00022448"/>
    </source>
</evidence>
<evidence type="ECO:0000313" key="13">
    <source>
        <dbReference type="EMBL" id="ACO73654.1"/>
    </source>
</evidence>
<dbReference type="GO" id="GO:0046930">
    <property type="term" value="C:pore complex"/>
    <property type="evidence" value="ECO:0007669"/>
    <property type="project" value="UniProtKB-KW"/>
</dbReference>
<keyword evidence="5" id="KW-0812">Transmembrane</keyword>
<evidence type="ECO:0000256" key="5">
    <source>
        <dbReference type="ARBA" id="ARBA00022692"/>
    </source>
</evidence>
<dbReference type="STRING" id="557598.LHK_00661"/>
<evidence type="ECO:0000256" key="6">
    <source>
        <dbReference type="ARBA" id="ARBA00022729"/>
    </source>
</evidence>
<keyword evidence="8" id="KW-0626">Porin</keyword>
<organism evidence="13 14">
    <name type="scientific">Laribacter hongkongensis (strain HLHK9)</name>
    <dbReference type="NCBI Taxonomy" id="557598"/>
    <lineage>
        <taxon>Bacteria</taxon>
        <taxon>Pseudomonadati</taxon>
        <taxon>Pseudomonadota</taxon>
        <taxon>Betaproteobacteria</taxon>
        <taxon>Neisseriales</taxon>
        <taxon>Aquaspirillaceae</taxon>
        <taxon>Laribacter</taxon>
    </lineage>
</organism>
<name>C1DD19_LARHH</name>
<dbReference type="SUPFAM" id="SSF56935">
    <property type="entry name" value="Porins"/>
    <property type="match status" value="1"/>
</dbReference>
<feature type="signal peptide" evidence="11">
    <location>
        <begin position="1"/>
        <end position="18"/>
    </location>
</feature>
<dbReference type="EMBL" id="CP001154">
    <property type="protein sequence ID" value="ACO73654.1"/>
    <property type="molecule type" value="Genomic_DNA"/>
</dbReference>
<evidence type="ECO:0000256" key="9">
    <source>
        <dbReference type="ARBA" id="ARBA00023136"/>
    </source>
</evidence>
<dbReference type="InterPro" id="IPR002299">
    <property type="entry name" value="Porin_Neis"/>
</dbReference>
<keyword evidence="4" id="KW-1134">Transmembrane beta strand</keyword>
<comment type="subcellular location">
    <subcellularLocation>
        <location evidence="1">Cell outer membrane</location>
        <topology evidence="1">Multi-pass membrane protein</topology>
    </subcellularLocation>
</comment>
<evidence type="ECO:0000256" key="11">
    <source>
        <dbReference type="SAM" id="SignalP"/>
    </source>
</evidence>
<protein>
    <submittedName>
        <fullName evidence="13">Probable porin signal peptide protein</fullName>
    </submittedName>
</protein>
<evidence type="ECO:0000256" key="8">
    <source>
        <dbReference type="ARBA" id="ARBA00023114"/>
    </source>
</evidence>
<feature type="chain" id="PRO_5002906190" evidence="11">
    <location>
        <begin position="19"/>
        <end position="335"/>
    </location>
</feature>
<keyword evidence="6 11" id="KW-0732">Signal</keyword>
<dbReference type="GO" id="GO:0009279">
    <property type="term" value="C:cell outer membrane"/>
    <property type="evidence" value="ECO:0007669"/>
    <property type="project" value="UniProtKB-SubCell"/>
</dbReference>
<dbReference type="RefSeq" id="WP_012696146.1">
    <property type="nucleotide sequence ID" value="NC_012559.1"/>
</dbReference>
<dbReference type="InterPro" id="IPR001702">
    <property type="entry name" value="Porin_Gram-ve"/>
</dbReference>
<dbReference type="AlphaFoldDB" id="C1DD19"/>
<accession>C1DD19</accession>
<evidence type="ECO:0000313" key="14">
    <source>
        <dbReference type="Proteomes" id="UP000002010"/>
    </source>
</evidence>
<keyword evidence="10" id="KW-0998">Cell outer membrane</keyword>
<dbReference type="GeneID" id="75110735"/>
<dbReference type="Gene3D" id="2.40.160.10">
    <property type="entry name" value="Porin"/>
    <property type="match status" value="1"/>
</dbReference>
<gene>
    <name evidence="13" type="ordered locus">LHK_00661</name>
</gene>
<evidence type="ECO:0000256" key="4">
    <source>
        <dbReference type="ARBA" id="ARBA00022452"/>
    </source>
</evidence>
<dbReference type="eggNOG" id="COG3203">
    <property type="taxonomic scope" value="Bacteria"/>
</dbReference>
<evidence type="ECO:0000256" key="1">
    <source>
        <dbReference type="ARBA" id="ARBA00004571"/>
    </source>
</evidence>
<keyword evidence="9" id="KW-0472">Membrane</keyword>
<feature type="domain" description="Porin" evidence="12">
    <location>
        <begin position="7"/>
        <end position="319"/>
    </location>
</feature>
<evidence type="ECO:0000259" key="12">
    <source>
        <dbReference type="Pfam" id="PF13609"/>
    </source>
</evidence>
<dbReference type="Proteomes" id="UP000002010">
    <property type="component" value="Chromosome"/>
</dbReference>
<dbReference type="GO" id="GO:0034220">
    <property type="term" value="P:monoatomic ion transmembrane transport"/>
    <property type="evidence" value="ECO:0007669"/>
    <property type="project" value="InterPro"/>
</dbReference>
<dbReference type="Pfam" id="PF13609">
    <property type="entry name" value="Porin_4"/>
    <property type="match status" value="1"/>
</dbReference>
<evidence type="ECO:0000256" key="7">
    <source>
        <dbReference type="ARBA" id="ARBA00023065"/>
    </source>
</evidence>
<dbReference type="PANTHER" id="PTHR34501:SF9">
    <property type="entry name" value="MAJOR OUTER MEMBRANE PROTEIN P.IA"/>
    <property type="match status" value="1"/>
</dbReference>
<keyword evidence="14" id="KW-1185">Reference proteome</keyword>
<evidence type="ECO:0000256" key="2">
    <source>
        <dbReference type="ARBA" id="ARBA00011233"/>
    </source>
</evidence>
<proteinExistence type="predicted"/>
<dbReference type="InterPro" id="IPR023614">
    <property type="entry name" value="Porin_dom_sf"/>
</dbReference>
<dbReference type="HOGENOM" id="CLU_038238_4_0_4"/>
<reference evidence="13 14" key="1">
    <citation type="journal article" date="2009" name="PLoS Genet.">
        <title>The complete genome and proteome of Laribacter hongkongensis reveal potential mechanisms for adaptations to different temperatures and habitats.</title>
        <authorList>
            <person name="Woo P.C."/>
            <person name="Lau S.K."/>
            <person name="Tse H."/>
            <person name="Teng J.L."/>
            <person name="Curreem S.O."/>
            <person name="Tsang A.K."/>
            <person name="Fan R.Y."/>
            <person name="Wong G.K."/>
            <person name="Huang Y."/>
            <person name="Loman N.J."/>
            <person name="Snyder L.A."/>
            <person name="Cai J.J."/>
            <person name="Huang J.D."/>
            <person name="Mak W."/>
            <person name="Pallen M.J."/>
            <person name="Lok S."/>
            <person name="Yuen K.Y."/>
        </authorList>
    </citation>
    <scope>NUCLEOTIDE SEQUENCE [LARGE SCALE GENOMIC DNA]</scope>
    <source>
        <strain evidence="13 14">HLHK9</strain>
    </source>
</reference>
<dbReference type="InterPro" id="IPR050298">
    <property type="entry name" value="Gram-neg_bact_OMP"/>
</dbReference>
<dbReference type="PRINTS" id="PR00182">
    <property type="entry name" value="ECOLNEIPORIN"/>
</dbReference>
<evidence type="ECO:0000256" key="10">
    <source>
        <dbReference type="ARBA" id="ARBA00023237"/>
    </source>
</evidence>
<sequence>MKKIIAVAIAALPMAAMADVTIYGKVAGGIESDRGFDGVSNTRVSDYTSRIGFKGNEDLGNGLKAIWQLESRFKVDGEQAGTGFATRQSFVGFQSNDLGTLRLGHLNYYGNDRMSDVDPLLATANAFVTPTGTRLKNAVRYDSPVFYGFNAAVMFGAGENKTDTTKAQDTWNIGLGYEYAGFVADYEYTGWLNQGEVAGEAKDGQNHRVQFGYNANNLQVIAGYQAGKYIGDGLANSYYGELISAVGGTEYKTSEATLTAAYTIGNWTPRLIYTKGWNIKANGVKQNDTGYQQYIAAVDYTLSKRTMLELSFAQTNADNKDNDARTISLGMEHKF</sequence>
<dbReference type="CDD" id="cd00342">
    <property type="entry name" value="gram_neg_porins"/>
    <property type="match status" value="1"/>
</dbReference>
<keyword evidence="3" id="KW-0813">Transport</keyword>
<dbReference type="KEGG" id="lhk:LHK_00661"/>
<keyword evidence="7" id="KW-0406">Ion transport</keyword>
<dbReference type="PRINTS" id="PR00184">
    <property type="entry name" value="NEISSPPORIN"/>
</dbReference>
<comment type="subunit">
    <text evidence="2">Homotrimer.</text>
</comment>